<feature type="compositionally biased region" description="Polar residues" evidence="1">
    <location>
        <begin position="131"/>
        <end position="140"/>
    </location>
</feature>
<dbReference type="InterPro" id="IPR037138">
    <property type="entry name" value="His_deacetylse_dom_sf"/>
</dbReference>
<evidence type="ECO:0008006" key="3">
    <source>
        <dbReference type="Google" id="ProtNLM"/>
    </source>
</evidence>
<evidence type="ECO:0000256" key="1">
    <source>
        <dbReference type="SAM" id="MobiDB-lite"/>
    </source>
</evidence>
<evidence type="ECO:0000313" key="2">
    <source>
        <dbReference type="EMBL" id="CAE0762630.1"/>
    </source>
</evidence>
<sequence>MALSAAGYAAMTAQLCSLANGKVVMALEGGYKPSLAAKGVQACVRALLDDPAVHRADHGGDSVVDAGAGSFSNLPQCAQETMLEVIKAHARYWPELKHSAERLVGGHISHRLEEKLHLDDGIANQRRERTSGPQRAQHQSDLAGVSGEGSQTHTEGHGALQQCRQCQKWLSKLHYSQSQLKKKRVGARMCKVCCGEDDLLDVVL</sequence>
<accession>A0A7S4EZH7</accession>
<dbReference type="AlphaFoldDB" id="A0A7S4EZH7"/>
<dbReference type="SUPFAM" id="SSF52768">
    <property type="entry name" value="Arginase/deacetylase"/>
    <property type="match status" value="1"/>
</dbReference>
<feature type="region of interest" description="Disordered" evidence="1">
    <location>
        <begin position="126"/>
        <end position="156"/>
    </location>
</feature>
<organism evidence="2">
    <name type="scientific">Chrysotila carterae</name>
    <name type="common">Marine alga</name>
    <name type="synonym">Syracosphaera carterae</name>
    <dbReference type="NCBI Taxonomy" id="13221"/>
    <lineage>
        <taxon>Eukaryota</taxon>
        <taxon>Haptista</taxon>
        <taxon>Haptophyta</taxon>
        <taxon>Prymnesiophyceae</taxon>
        <taxon>Isochrysidales</taxon>
        <taxon>Isochrysidaceae</taxon>
        <taxon>Chrysotila</taxon>
    </lineage>
</organism>
<dbReference type="EMBL" id="HBIZ01024090">
    <property type="protein sequence ID" value="CAE0762630.1"/>
    <property type="molecule type" value="Transcribed_RNA"/>
</dbReference>
<dbReference type="Gene3D" id="3.40.800.20">
    <property type="entry name" value="Histone deacetylase domain"/>
    <property type="match status" value="1"/>
</dbReference>
<gene>
    <name evidence="2" type="ORF">PCAR00345_LOCUS15242</name>
</gene>
<proteinExistence type="predicted"/>
<dbReference type="InterPro" id="IPR023696">
    <property type="entry name" value="Ureohydrolase_dom_sf"/>
</dbReference>
<reference evidence="2" key="1">
    <citation type="submission" date="2021-01" db="EMBL/GenBank/DDBJ databases">
        <authorList>
            <person name="Corre E."/>
            <person name="Pelletier E."/>
            <person name="Niang G."/>
            <person name="Scheremetjew M."/>
            <person name="Finn R."/>
            <person name="Kale V."/>
            <person name="Holt S."/>
            <person name="Cochrane G."/>
            <person name="Meng A."/>
            <person name="Brown T."/>
            <person name="Cohen L."/>
        </authorList>
    </citation>
    <scope>NUCLEOTIDE SEQUENCE</scope>
    <source>
        <strain evidence="2">CCMP645</strain>
    </source>
</reference>
<name>A0A7S4EZH7_CHRCT</name>
<protein>
    <recommendedName>
        <fullName evidence="3">Histone deacetylase domain-containing protein</fullName>
    </recommendedName>
</protein>